<dbReference type="InterPro" id="IPR036445">
    <property type="entry name" value="GPCR_2_extracell_dom_sf"/>
</dbReference>
<feature type="transmembrane region" description="Helical" evidence="11">
    <location>
        <begin position="212"/>
        <end position="236"/>
    </location>
</feature>
<evidence type="ECO:0000256" key="2">
    <source>
        <dbReference type="ARBA" id="ARBA00005314"/>
    </source>
</evidence>
<keyword evidence="9" id="KW-0325">Glycoprotein</keyword>
<organism evidence="14 15">
    <name type="scientific">Sinocyclocheilus rhinocerous</name>
    <dbReference type="NCBI Taxonomy" id="307959"/>
    <lineage>
        <taxon>Eukaryota</taxon>
        <taxon>Metazoa</taxon>
        <taxon>Chordata</taxon>
        <taxon>Craniata</taxon>
        <taxon>Vertebrata</taxon>
        <taxon>Euteleostomi</taxon>
        <taxon>Actinopterygii</taxon>
        <taxon>Neopterygii</taxon>
        <taxon>Teleostei</taxon>
        <taxon>Ostariophysi</taxon>
        <taxon>Cypriniformes</taxon>
        <taxon>Cyprinidae</taxon>
        <taxon>Cyprininae</taxon>
        <taxon>Sinocyclocheilus</taxon>
    </lineage>
</organism>
<dbReference type="InterPro" id="IPR001879">
    <property type="entry name" value="GPCR_2_extracellular_dom"/>
</dbReference>
<dbReference type="Pfam" id="PF02793">
    <property type="entry name" value="HRM"/>
    <property type="match status" value="1"/>
</dbReference>
<dbReference type="Gene3D" id="4.10.1240.10">
    <property type="entry name" value="GPCR, family 2, extracellular hormone receptor domain"/>
    <property type="match status" value="1"/>
</dbReference>
<dbReference type="PRINTS" id="PR00249">
    <property type="entry name" value="GPCRSECRETIN"/>
</dbReference>
<protein>
    <submittedName>
        <fullName evidence="14">Gastric inhibitory polypeptide receptor-like</fullName>
    </submittedName>
</protein>
<dbReference type="GO" id="GO:0017046">
    <property type="term" value="F:peptide hormone binding"/>
    <property type="evidence" value="ECO:0007669"/>
    <property type="project" value="TreeGrafter"/>
</dbReference>
<evidence type="ECO:0000256" key="11">
    <source>
        <dbReference type="SAM" id="Phobius"/>
    </source>
</evidence>
<dbReference type="GO" id="GO:0007166">
    <property type="term" value="P:cell surface receptor signaling pathway"/>
    <property type="evidence" value="ECO:0007669"/>
    <property type="project" value="InterPro"/>
</dbReference>
<name>A0A673HM21_9TELE</name>
<evidence type="ECO:0000313" key="14">
    <source>
        <dbReference type="Ensembl" id="ENSSRHP00000027293.1"/>
    </source>
</evidence>
<feature type="domain" description="G-protein coupled receptors family 2 profile 2" evidence="13">
    <location>
        <begin position="89"/>
        <end position="351"/>
    </location>
</feature>
<dbReference type="PRINTS" id="PR01129">
    <property type="entry name" value="GIPRECEPTOR"/>
</dbReference>
<dbReference type="PANTHER" id="PTHR45620">
    <property type="entry name" value="PDF RECEPTOR-LIKE PROTEIN-RELATED"/>
    <property type="match status" value="1"/>
</dbReference>
<dbReference type="GO" id="GO:0007188">
    <property type="term" value="P:adenylate cyclase-modulating G protein-coupled receptor signaling pathway"/>
    <property type="evidence" value="ECO:0007669"/>
    <property type="project" value="TreeGrafter"/>
</dbReference>
<evidence type="ECO:0000259" key="13">
    <source>
        <dbReference type="PROSITE" id="PS50261"/>
    </source>
</evidence>
<feature type="domain" description="G-protein coupled receptors family 2 profile 1" evidence="12">
    <location>
        <begin position="21"/>
        <end position="81"/>
    </location>
</feature>
<dbReference type="Pfam" id="PF00002">
    <property type="entry name" value="7tm_2"/>
    <property type="match status" value="1"/>
</dbReference>
<reference evidence="14" key="1">
    <citation type="submission" date="2025-08" db="UniProtKB">
        <authorList>
            <consortium name="Ensembl"/>
        </authorList>
    </citation>
    <scope>IDENTIFICATION</scope>
</reference>
<evidence type="ECO:0000256" key="7">
    <source>
        <dbReference type="ARBA" id="ARBA00023136"/>
    </source>
</evidence>
<dbReference type="PROSITE" id="PS00650">
    <property type="entry name" value="G_PROTEIN_RECEP_F2_2"/>
    <property type="match status" value="1"/>
</dbReference>
<dbReference type="GO" id="GO:0005886">
    <property type="term" value="C:plasma membrane"/>
    <property type="evidence" value="ECO:0007669"/>
    <property type="project" value="UniProtKB-SubCell"/>
</dbReference>
<evidence type="ECO:0000256" key="5">
    <source>
        <dbReference type="ARBA" id="ARBA00022989"/>
    </source>
</evidence>
<dbReference type="InterPro" id="IPR050332">
    <property type="entry name" value="GPCR_2"/>
</dbReference>
<dbReference type="Gene3D" id="1.20.1070.10">
    <property type="entry name" value="Rhodopsin 7-helix transmembrane proteins"/>
    <property type="match status" value="1"/>
</dbReference>
<dbReference type="PANTHER" id="PTHR45620:SF5">
    <property type="entry name" value="GASTRIC INHIBITORY POLYPEPTIDE RECEPTOR"/>
    <property type="match status" value="1"/>
</dbReference>
<sequence length="369" mass="43210">QSVSGKTVKDTVQEWNRYRNECIMKISSQPTPSGLFCKSMFDMYACWTDGVPNTTVKVPCPWYLPWYDQVLFFCSLSSQENQMMILAYFRVMYTVGYSLSLASLSLALVILLLFRKLRCTRNYIHTNLFASFILRAVSILTRDALLMKDAPEFRDNKDVSIVLSDQVMSGCRVAQVLMQYCVGANYYWLLVEGLYLHNLLVVMVFSENSYFCVYLFIGWGTPVLFVVPWIVVRYLYENTRCWEINENMAYWWIIRTPILLAILVNFFIFIRIIQILVSKLKAHQMRYTDYKFRLAKSTLTLIPLLGIHEVVFAVMAEEQTEGLLRNVNLFFELFFNSFQGFLVAILYCFVNKEVRGIYCNYSSIIFKYT</sequence>
<evidence type="ECO:0000256" key="6">
    <source>
        <dbReference type="ARBA" id="ARBA00023040"/>
    </source>
</evidence>
<proteinExistence type="inferred from homology"/>
<dbReference type="PROSITE" id="PS50227">
    <property type="entry name" value="G_PROTEIN_RECEP_F2_3"/>
    <property type="match status" value="1"/>
</dbReference>
<dbReference type="AlphaFoldDB" id="A0A673HM21"/>
<dbReference type="SUPFAM" id="SSF111418">
    <property type="entry name" value="Hormone receptor domain"/>
    <property type="match status" value="1"/>
</dbReference>
<dbReference type="InterPro" id="IPR017983">
    <property type="entry name" value="GPCR_2_secretin-like_CS"/>
</dbReference>
<dbReference type="GO" id="GO:0016519">
    <property type="term" value="F:gastric inhibitory peptide receptor activity"/>
    <property type="evidence" value="ECO:0007669"/>
    <property type="project" value="InterPro"/>
</dbReference>
<keyword evidence="15" id="KW-1185">Reference proteome</keyword>
<keyword evidence="4 11" id="KW-0812">Transmembrane</keyword>
<reference evidence="14" key="2">
    <citation type="submission" date="2025-09" db="UniProtKB">
        <authorList>
            <consortium name="Ensembl"/>
        </authorList>
    </citation>
    <scope>IDENTIFICATION</scope>
</reference>
<evidence type="ECO:0000256" key="10">
    <source>
        <dbReference type="ARBA" id="ARBA00023224"/>
    </source>
</evidence>
<dbReference type="GO" id="GO:0008528">
    <property type="term" value="F:G protein-coupled peptide receptor activity"/>
    <property type="evidence" value="ECO:0007669"/>
    <property type="project" value="TreeGrafter"/>
</dbReference>
<keyword evidence="8" id="KW-0675">Receptor</keyword>
<comment type="subcellular location">
    <subcellularLocation>
        <location evidence="1">Cell membrane</location>
        <topology evidence="1">Multi-pass membrane protein</topology>
    </subcellularLocation>
</comment>
<evidence type="ECO:0000259" key="12">
    <source>
        <dbReference type="PROSITE" id="PS50227"/>
    </source>
</evidence>
<evidence type="ECO:0000256" key="3">
    <source>
        <dbReference type="ARBA" id="ARBA00022475"/>
    </source>
</evidence>
<dbReference type="SMART" id="SM00008">
    <property type="entry name" value="HormR"/>
    <property type="match status" value="1"/>
</dbReference>
<evidence type="ECO:0000256" key="8">
    <source>
        <dbReference type="ARBA" id="ARBA00023170"/>
    </source>
</evidence>
<evidence type="ECO:0000256" key="9">
    <source>
        <dbReference type="ARBA" id="ARBA00023180"/>
    </source>
</evidence>
<evidence type="ECO:0000313" key="15">
    <source>
        <dbReference type="Proteomes" id="UP000472270"/>
    </source>
</evidence>
<dbReference type="CDD" id="cd15929">
    <property type="entry name" value="7tmB1_GlucagonR-like"/>
    <property type="match status" value="1"/>
</dbReference>
<feature type="transmembrane region" description="Helical" evidence="11">
    <location>
        <begin position="91"/>
        <end position="114"/>
    </location>
</feature>
<dbReference type="Proteomes" id="UP000472270">
    <property type="component" value="Unassembled WGS sequence"/>
</dbReference>
<comment type="similarity">
    <text evidence="2">Belongs to the G-protein coupled receptor 2 family.</text>
</comment>
<dbReference type="PROSITE" id="PS50261">
    <property type="entry name" value="G_PROTEIN_RECEP_F2_4"/>
    <property type="match status" value="1"/>
</dbReference>
<evidence type="ECO:0000256" key="1">
    <source>
        <dbReference type="ARBA" id="ARBA00004651"/>
    </source>
</evidence>
<dbReference type="PROSITE" id="PS00649">
    <property type="entry name" value="G_PROTEIN_RECEP_F2_1"/>
    <property type="match status" value="1"/>
</dbReference>
<dbReference type="InterPro" id="IPR000832">
    <property type="entry name" value="GPCR_2_secretin-like"/>
</dbReference>
<dbReference type="FunFam" id="1.20.1070.10:FF:000133">
    <property type="entry name" value="Glucagon receptor a"/>
    <property type="match status" value="1"/>
</dbReference>
<keyword evidence="6" id="KW-0297">G-protein coupled receptor</keyword>
<gene>
    <name evidence="14" type="primary">gipr</name>
</gene>
<feature type="transmembrane region" description="Helical" evidence="11">
    <location>
        <begin position="327"/>
        <end position="350"/>
    </location>
</feature>
<evidence type="ECO:0000256" key="4">
    <source>
        <dbReference type="ARBA" id="ARBA00022692"/>
    </source>
</evidence>
<dbReference type="InterPro" id="IPR017981">
    <property type="entry name" value="GPCR_2-like_7TM"/>
</dbReference>
<keyword evidence="7 11" id="KW-0472">Membrane</keyword>
<keyword evidence="10" id="KW-0807">Transducer</keyword>
<feature type="transmembrane region" description="Helical" evidence="11">
    <location>
        <begin position="294"/>
        <end position="315"/>
    </location>
</feature>
<keyword evidence="3" id="KW-1003">Cell membrane</keyword>
<dbReference type="InterPro" id="IPR001749">
    <property type="entry name" value="GPCR_2_GIP_rcpt"/>
</dbReference>
<accession>A0A673HM21</accession>
<keyword evidence="5 11" id="KW-1133">Transmembrane helix</keyword>
<dbReference type="Ensembl" id="ENSSRHT00000028096.1">
    <property type="protein sequence ID" value="ENSSRHP00000027293.1"/>
    <property type="gene ID" value="ENSSRHG00000014178.1"/>
</dbReference>
<feature type="transmembrane region" description="Helical" evidence="11">
    <location>
        <begin position="248"/>
        <end position="273"/>
    </location>
</feature>